<dbReference type="Pfam" id="PF18545">
    <property type="entry name" value="HalOD1"/>
    <property type="match status" value="1"/>
</dbReference>
<evidence type="ECO:0000313" key="4">
    <source>
        <dbReference type="Proteomes" id="UP001597139"/>
    </source>
</evidence>
<dbReference type="InterPro" id="IPR040624">
    <property type="entry name" value="HalOD1"/>
</dbReference>
<dbReference type="EMBL" id="JBHUCZ010000012">
    <property type="protein sequence ID" value="MFD1568591.1"/>
    <property type="molecule type" value="Genomic_DNA"/>
</dbReference>
<comment type="caution">
    <text evidence="3">The sequence shown here is derived from an EMBL/GenBank/DDBJ whole genome shotgun (WGS) entry which is preliminary data.</text>
</comment>
<feature type="compositionally biased region" description="Acidic residues" evidence="1">
    <location>
        <begin position="1"/>
        <end position="12"/>
    </location>
</feature>
<dbReference type="Proteomes" id="UP001597139">
    <property type="component" value="Unassembled WGS sequence"/>
</dbReference>
<feature type="region of interest" description="Disordered" evidence="1">
    <location>
        <begin position="1"/>
        <end position="22"/>
    </location>
</feature>
<feature type="domain" description="Halobacterial output" evidence="2">
    <location>
        <begin position="34"/>
        <end position="99"/>
    </location>
</feature>
<sequence>MNDDTNETDDEPTVPSVESDEFTLRRDWDRSVGISIAIVEAVAVATDQSAVDLPPLQHSLDQDALEVLLARDRGSQVTISFVYAGTVVTILENDVIEVEVDERSGDDRIRPTGPGDRR</sequence>
<evidence type="ECO:0000259" key="2">
    <source>
        <dbReference type="Pfam" id="PF18545"/>
    </source>
</evidence>
<protein>
    <submittedName>
        <fullName evidence="3">HalOD1 output domain-containing protein</fullName>
    </submittedName>
</protein>
<organism evidence="3 4">
    <name type="scientific">Halolamina litorea</name>
    <dbReference type="NCBI Taxonomy" id="1515593"/>
    <lineage>
        <taxon>Archaea</taxon>
        <taxon>Methanobacteriati</taxon>
        <taxon>Methanobacteriota</taxon>
        <taxon>Stenosarchaea group</taxon>
        <taxon>Halobacteria</taxon>
        <taxon>Halobacteriales</taxon>
        <taxon>Haloferacaceae</taxon>
    </lineage>
</organism>
<evidence type="ECO:0000256" key="1">
    <source>
        <dbReference type="SAM" id="MobiDB-lite"/>
    </source>
</evidence>
<gene>
    <name evidence="3" type="ORF">ACFSAU_13935</name>
</gene>
<dbReference type="AlphaFoldDB" id="A0ABD6BU73"/>
<name>A0ABD6BU73_9EURY</name>
<proteinExistence type="predicted"/>
<evidence type="ECO:0000313" key="3">
    <source>
        <dbReference type="EMBL" id="MFD1568591.1"/>
    </source>
</evidence>
<reference evidence="3 4" key="1">
    <citation type="journal article" date="2019" name="Int. J. Syst. Evol. Microbiol.">
        <title>The Global Catalogue of Microorganisms (GCM) 10K type strain sequencing project: providing services to taxonomists for standard genome sequencing and annotation.</title>
        <authorList>
            <consortium name="The Broad Institute Genomics Platform"/>
            <consortium name="The Broad Institute Genome Sequencing Center for Infectious Disease"/>
            <person name="Wu L."/>
            <person name="Ma J."/>
        </authorList>
    </citation>
    <scope>NUCLEOTIDE SEQUENCE [LARGE SCALE GENOMIC DNA]</scope>
    <source>
        <strain evidence="3 4">CGMCC 1.12859</strain>
    </source>
</reference>
<dbReference type="RefSeq" id="WP_267648089.1">
    <property type="nucleotide sequence ID" value="NZ_JANHGR010000003.1"/>
</dbReference>
<accession>A0ABD6BU73</accession>
<keyword evidence="4" id="KW-1185">Reference proteome</keyword>